<feature type="region of interest" description="Disordered" evidence="1">
    <location>
        <begin position="837"/>
        <end position="857"/>
    </location>
</feature>
<sequence length="896" mass="105014">MTSHTMEIGTTLVAASSSYLLLLASFNFVCFRLAGADRAELDRLRAAYEARKAAEPTEPVIYSWEFNKSAEVRAWNERKPNPADFTYDEIAMFTNVPASFEPKVSEPYNRWQLWRIFNWYDKDKNKPEDNPYANKYNKVVDRIKWFYKNLVLKDEANGTVNDDRYDRIMQRRDRMKHQLAKVERLKQRLLWYGTPRTTSELSIVQKYIFQETMPADAGKYTKSVSPWFKVHPPFTLSDGRAVFWTDFDGSPEERIPYAHPDWIDYDPRYPLDSESPNLTAAAMDPLPWKQRKKLGGYTNKYLWPPRTTPSDFWRPTRETTLDISEHSDYLYFYDEKNNPRTTTPKNNLDSTMEDDMDSAARDMIRKARKKEYRKRFDEERAELLADNNLTDSDSREKRIYEALIKEVDVGRIIPGKEEDADKEIKDFARYFIGAFGATKKIWFNEDLTMRPVFADNSSRRTVNLLDELYPTICQSHELSYKYTVRTPRTTLLSLETLYDGLDSSDDDGEGGGGARDKPTRQDKVEEDVKTKLGSKRQSSTGDKAAKAVNNLEQPNGETKKRRGRPRKPAEGKVADLKTRVKEGVKRSEKKAKRAKREAEYVEFERTNRSRDFTTNSKGEIDTDTDELTKERMDEEDKQVYKEVMEKMRVWEDRKKNKSASIAAAMGRTWVTKKRRKPTYSYSSKDEEEAERKWQEQAKKKGRYVDSDISIDPDNSKPPHRRRKARSLKEEFDLEDVKRELNQGKTVIVTTNENSTPPYEYFQEKVYPSHNLTSAQLNDEAFCRELLPKLEEDNKFLLAELRRRATEQAEDVRRAQGENDLSEINEDESFEMGLKSKETTATTPMTSVRRRRRRRHVKQNLDDTDENIIVNRRKRAANLTDEEYRAQLQRLFLENCC</sequence>
<organism evidence="3">
    <name type="scientific">Cacopsylla melanoneura</name>
    <dbReference type="NCBI Taxonomy" id="428564"/>
    <lineage>
        <taxon>Eukaryota</taxon>
        <taxon>Metazoa</taxon>
        <taxon>Ecdysozoa</taxon>
        <taxon>Arthropoda</taxon>
        <taxon>Hexapoda</taxon>
        <taxon>Insecta</taxon>
        <taxon>Pterygota</taxon>
        <taxon>Neoptera</taxon>
        <taxon>Paraneoptera</taxon>
        <taxon>Hemiptera</taxon>
        <taxon>Sternorrhyncha</taxon>
        <taxon>Psylloidea</taxon>
        <taxon>Psyllidae</taxon>
        <taxon>Psyllinae</taxon>
        <taxon>Cacopsylla</taxon>
    </lineage>
</organism>
<feature type="transmembrane region" description="Helical" evidence="2">
    <location>
        <begin position="12"/>
        <end position="34"/>
    </location>
</feature>
<proteinExistence type="predicted"/>
<feature type="compositionally biased region" description="Basic and acidic residues" evidence="1">
    <location>
        <begin position="689"/>
        <end position="705"/>
    </location>
</feature>
<dbReference type="AlphaFoldDB" id="A0A8D8YHS4"/>
<reference evidence="3" key="1">
    <citation type="submission" date="2021-05" db="EMBL/GenBank/DDBJ databases">
        <authorList>
            <person name="Alioto T."/>
            <person name="Alioto T."/>
            <person name="Gomez Garrido J."/>
        </authorList>
    </citation>
    <scope>NUCLEOTIDE SEQUENCE</scope>
</reference>
<protein>
    <submittedName>
        <fullName evidence="3">Uncharacterized protein</fullName>
    </submittedName>
</protein>
<feature type="region of interest" description="Disordered" evidence="1">
    <location>
        <begin position="610"/>
        <end position="633"/>
    </location>
</feature>
<keyword evidence="2" id="KW-0812">Transmembrane</keyword>
<feature type="region of interest" description="Disordered" evidence="1">
    <location>
        <begin position="502"/>
        <end position="573"/>
    </location>
</feature>
<feature type="region of interest" description="Disordered" evidence="1">
    <location>
        <begin position="581"/>
        <end position="600"/>
    </location>
</feature>
<evidence type="ECO:0000256" key="2">
    <source>
        <dbReference type="SAM" id="Phobius"/>
    </source>
</evidence>
<feature type="compositionally biased region" description="Basic and acidic residues" evidence="1">
    <location>
        <begin position="514"/>
        <end position="530"/>
    </location>
</feature>
<accession>A0A8D8YHS4</accession>
<feature type="compositionally biased region" description="Basic residues" evidence="1">
    <location>
        <begin position="847"/>
        <end position="857"/>
    </location>
</feature>
<evidence type="ECO:0000313" key="3">
    <source>
        <dbReference type="EMBL" id="CAG6729079.1"/>
    </source>
</evidence>
<keyword evidence="2" id="KW-0472">Membrane</keyword>
<evidence type="ECO:0000256" key="1">
    <source>
        <dbReference type="SAM" id="MobiDB-lite"/>
    </source>
</evidence>
<name>A0A8D8YHS4_9HEMI</name>
<dbReference type="EMBL" id="HBUF01377846">
    <property type="protein sequence ID" value="CAG6729079.1"/>
    <property type="molecule type" value="Transcribed_RNA"/>
</dbReference>
<keyword evidence="2" id="KW-1133">Transmembrane helix</keyword>
<feature type="region of interest" description="Disordered" evidence="1">
    <location>
        <begin position="671"/>
        <end position="728"/>
    </location>
</feature>